<feature type="compositionally biased region" description="Low complexity" evidence="1">
    <location>
        <begin position="63"/>
        <end position="100"/>
    </location>
</feature>
<reference evidence="3" key="1">
    <citation type="journal article" date="2021" name="Open Biol.">
        <title>Shared evolutionary footprints suggest mitochondrial oxidative damage underlies multiple complex I losses in fungi.</title>
        <authorList>
            <person name="Schikora-Tamarit M.A."/>
            <person name="Marcet-Houben M."/>
            <person name="Nosek J."/>
            <person name="Gabaldon T."/>
        </authorList>
    </citation>
    <scope>NUCLEOTIDE SEQUENCE</scope>
    <source>
        <strain evidence="3">CBS6341</strain>
    </source>
</reference>
<evidence type="ECO:0000313" key="3">
    <source>
        <dbReference type="EMBL" id="KAH3670832.1"/>
    </source>
</evidence>
<evidence type="ECO:0000256" key="1">
    <source>
        <dbReference type="SAM" id="MobiDB-lite"/>
    </source>
</evidence>
<dbReference type="Proteomes" id="UP000769528">
    <property type="component" value="Unassembled WGS sequence"/>
</dbReference>
<dbReference type="AlphaFoldDB" id="A0A9P8PF20"/>
<dbReference type="GO" id="GO:0006357">
    <property type="term" value="P:regulation of transcription by RNA polymerase II"/>
    <property type="evidence" value="ECO:0007669"/>
    <property type="project" value="TreeGrafter"/>
</dbReference>
<dbReference type="Pfam" id="PF12090">
    <property type="entry name" value="Spt20_SEP"/>
    <property type="match status" value="1"/>
</dbReference>
<protein>
    <recommendedName>
        <fullName evidence="2">Spt20-like SEP domain-containing protein</fullName>
    </recommendedName>
</protein>
<evidence type="ECO:0000313" key="4">
    <source>
        <dbReference type="Proteomes" id="UP000769528"/>
    </source>
</evidence>
<feature type="compositionally biased region" description="Low complexity" evidence="1">
    <location>
        <begin position="457"/>
        <end position="475"/>
    </location>
</feature>
<dbReference type="GO" id="GO:0003712">
    <property type="term" value="F:transcription coregulator activity"/>
    <property type="evidence" value="ECO:0007669"/>
    <property type="project" value="InterPro"/>
</dbReference>
<reference evidence="3" key="2">
    <citation type="submission" date="2021-01" db="EMBL/GenBank/DDBJ databases">
        <authorList>
            <person name="Schikora-Tamarit M.A."/>
        </authorList>
    </citation>
    <scope>NUCLEOTIDE SEQUENCE</scope>
    <source>
        <strain evidence="3">CBS6341</strain>
    </source>
</reference>
<dbReference type="PANTHER" id="PTHR13526">
    <property type="entry name" value="TRANSCRIPTION FACTOR SPT20 HOMOLOG"/>
    <property type="match status" value="1"/>
</dbReference>
<feature type="domain" description="Spt20-like SEP" evidence="2">
    <location>
        <begin position="123"/>
        <end position="272"/>
    </location>
</feature>
<gene>
    <name evidence="3" type="ORF">WICMUC_004801</name>
</gene>
<feature type="compositionally biased region" description="Polar residues" evidence="1">
    <location>
        <begin position="369"/>
        <end position="394"/>
    </location>
</feature>
<dbReference type="EMBL" id="JAEUBF010001298">
    <property type="protein sequence ID" value="KAH3670832.1"/>
    <property type="molecule type" value="Genomic_DNA"/>
</dbReference>
<feature type="region of interest" description="Disordered" evidence="1">
    <location>
        <begin position="362"/>
        <end position="394"/>
    </location>
</feature>
<evidence type="ECO:0000259" key="2">
    <source>
        <dbReference type="Pfam" id="PF12090"/>
    </source>
</evidence>
<keyword evidence="4" id="KW-1185">Reference proteome</keyword>
<feature type="compositionally biased region" description="Polar residues" evidence="1">
    <location>
        <begin position="511"/>
        <end position="522"/>
    </location>
</feature>
<feature type="region of interest" description="Disordered" evidence="1">
    <location>
        <begin position="1"/>
        <end position="108"/>
    </location>
</feature>
<sequence>MSVNQNGHLKRSYNDMTVRKSVNGGIESSSSAISGDQQQPQVQTQTHNGSSNRDQELKPTAVQQPQQSQQASVQPQQQQEQQQSQPPLIQRQHQYQQHQRTLLNRRGNHKFAETTEEILKKYEQQPSSLEFHIHENHYRFGNQDGIISKNNLMIKDFLEYVAREEIPQAIVEVLRDAGIRLYEGCIILKIFDHRNTKTITIVENNEKLIKKIPRSYKTLLKPTSLSLFYDLLYQTDSALQRFTDGLGLNMESEILTITKRNLDLTVPLNPYNGINDSIKPVSEFPKIANGEILHNHRLESADPNSKAFKPFRELHEDSLHQTSDFEQLMLIMNDKPNSKESGNESSQFTRLRFLEQYRLDKEKQKHSPIASNLSARSFSNGLTTPSSPGNANANLTPLQQQQLQQQRLQQLQQQRLIQQQQGNKVSTSSPLQNQQSIGDAESNDQKKPKKPKKLTKKQLAAQAASANSTGQANSGKVQPGNYADKTLPGALSNGEPPKKKRGTYKKKNKDNANSNLPTPTPK</sequence>
<proteinExistence type="predicted"/>
<feature type="compositionally biased region" description="Basic residues" evidence="1">
    <location>
        <begin position="498"/>
        <end position="508"/>
    </location>
</feature>
<comment type="caution">
    <text evidence="3">The sequence shown here is derived from an EMBL/GenBank/DDBJ whole genome shotgun (WGS) entry which is preliminary data.</text>
</comment>
<dbReference type="PANTHER" id="PTHR13526:SF8">
    <property type="entry name" value="TRANSCRIPTION FACTOR SPT20 HOMOLOG"/>
    <property type="match status" value="1"/>
</dbReference>
<dbReference type="InterPro" id="IPR046468">
    <property type="entry name" value="Spt20-like_SEP"/>
</dbReference>
<feature type="compositionally biased region" description="Low complexity" evidence="1">
    <location>
        <begin position="24"/>
        <end position="46"/>
    </location>
</feature>
<feature type="compositionally biased region" description="Polar residues" evidence="1">
    <location>
        <begin position="422"/>
        <end position="437"/>
    </location>
</feature>
<accession>A0A9P8PF20</accession>
<organism evidence="3 4">
    <name type="scientific">Wickerhamomyces mucosus</name>
    <dbReference type="NCBI Taxonomy" id="1378264"/>
    <lineage>
        <taxon>Eukaryota</taxon>
        <taxon>Fungi</taxon>
        <taxon>Dikarya</taxon>
        <taxon>Ascomycota</taxon>
        <taxon>Saccharomycotina</taxon>
        <taxon>Saccharomycetes</taxon>
        <taxon>Phaffomycetales</taxon>
        <taxon>Wickerhamomycetaceae</taxon>
        <taxon>Wickerhamomyces</taxon>
    </lineage>
</organism>
<dbReference type="GO" id="GO:0000124">
    <property type="term" value="C:SAGA complex"/>
    <property type="evidence" value="ECO:0007669"/>
    <property type="project" value="InterPro"/>
</dbReference>
<name>A0A9P8PF20_9ASCO</name>
<feature type="region of interest" description="Disordered" evidence="1">
    <location>
        <begin position="419"/>
        <end position="522"/>
    </location>
</feature>
<dbReference type="InterPro" id="IPR021950">
    <property type="entry name" value="Spt20"/>
</dbReference>
<feature type="compositionally biased region" description="Basic residues" evidence="1">
    <location>
        <begin position="447"/>
        <end position="456"/>
    </location>
</feature>
<dbReference type="OrthoDB" id="1932706at2759"/>